<protein>
    <recommendedName>
        <fullName evidence="8">DNA-directed RNA polymerase subunit</fullName>
    </recommendedName>
</protein>
<evidence type="ECO:0000256" key="10">
    <source>
        <dbReference type="PIRSR" id="PIRSR005586-2"/>
    </source>
</evidence>
<keyword evidence="7 8" id="KW-0539">Nucleus</keyword>
<feature type="binding site" evidence="9">
    <location>
        <position position="10"/>
    </location>
    <ligand>
        <name>Zn(2+)</name>
        <dbReference type="ChEBI" id="CHEBI:29105"/>
        <label>1</label>
    </ligand>
</feature>
<comment type="subcellular location">
    <subcellularLocation>
        <location evidence="1">Nucleus</location>
        <location evidence="1">Nucleolus</location>
    </subcellularLocation>
</comment>
<feature type="binding site" evidence="9">
    <location>
        <position position="13"/>
    </location>
    <ligand>
        <name>Zn(2+)</name>
        <dbReference type="ChEBI" id="CHEBI:29105"/>
        <label>1</label>
    </ligand>
</feature>
<dbReference type="Pfam" id="PF01096">
    <property type="entry name" value="Zn_ribbon_TFIIS"/>
    <property type="match status" value="1"/>
</dbReference>
<dbReference type="SMART" id="SM00440">
    <property type="entry name" value="ZnF_C2C2"/>
    <property type="match status" value="1"/>
</dbReference>
<sequence>MSAIGSLVFCSDCGNLLDTTSGNEKLVCEQCGGVTRDIATKEVTTKSAPSAFPSALRQKRSAVQTLSSDDLQTEATIQQACPECGNPEMKFYTLQLRSADEGATVFYRCDKCGHKFNTNN</sequence>
<dbReference type="InterPro" id="IPR001222">
    <property type="entry name" value="Znf_TFIIS"/>
</dbReference>
<feature type="domain" description="TFIIS-type" evidence="12">
    <location>
        <begin position="77"/>
        <end position="117"/>
    </location>
</feature>
<dbReference type="PANTHER" id="PTHR11239">
    <property type="entry name" value="DNA-DIRECTED RNA POLYMERASE"/>
    <property type="match status" value="1"/>
</dbReference>
<dbReference type="Pfam" id="PF02150">
    <property type="entry name" value="Zn_ribbon_RPB9"/>
    <property type="match status" value="1"/>
</dbReference>
<dbReference type="EMBL" id="ML121527">
    <property type="protein sequence ID" value="RPB29416.1"/>
    <property type="molecule type" value="Genomic_DNA"/>
</dbReference>
<dbReference type="PROSITE" id="PS00466">
    <property type="entry name" value="ZF_TFIIS_1"/>
    <property type="match status" value="1"/>
</dbReference>
<reference evidence="13 14" key="1">
    <citation type="journal article" date="2018" name="Nat. Ecol. Evol.">
        <title>Pezizomycetes genomes reveal the molecular basis of ectomycorrhizal truffle lifestyle.</title>
        <authorList>
            <person name="Murat C."/>
            <person name="Payen T."/>
            <person name="Noel B."/>
            <person name="Kuo A."/>
            <person name="Morin E."/>
            <person name="Chen J."/>
            <person name="Kohler A."/>
            <person name="Krizsan K."/>
            <person name="Balestrini R."/>
            <person name="Da Silva C."/>
            <person name="Montanini B."/>
            <person name="Hainaut M."/>
            <person name="Levati E."/>
            <person name="Barry K.W."/>
            <person name="Belfiori B."/>
            <person name="Cichocki N."/>
            <person name="Clum A."/>
            <person name="Dockter R.B."/>
            <person name="Fauchery L."/>
            <person name="Guy J."/>
            <person name="Iotti M."/>
            <person name="Le Tacon F."/>
            <person name="Lindquist E.A."/>
            <person name="Lipzen A."/>
            <person name="Malagnac F."/>
            <person name="Mello A."/>
            <person name="Molinier V."/>
            <person name="Miyauchi S."/>
            <person name="Poulain J."/>
            <person name="Riccioni C."/>
            <person name="Rubini A."/>
            <person name="Sitrit Y."/>
            <person name="Splivallo R."/>
            <person name="Traeger S."/>
            <person name="Wang M."/>
            <person name="Zifcakova L."/>
            <person name="Wipf D."/>
            <person name="Zambonelli A."/>
            <person name="Paolocci F."/>
            <person name="Nowrousian M."/>
            <person name="Ottonello S."/>
            <person name="Baldrian P."/>
            <person name="Spatafora J.W."/>
            <person name="Henrissat B."/>
            <person name="Nagy L.G."/>
            <person name="Aury J.M."/>
            <person name="Wincker P."/>
            <person name="Grigoriev I.V."/>
            <person name="Bonfante P."/>
            <person name="Martin F.M."/>
        </authorList>
    </citation>
    <scope>NUCLEOTIDE SEQUENCE [LARGE SCALE GENOMIC DNA]</scope>
    <source>
        <strain evidence="13 14">ATCC MYA-4762</strain>
    </source>
</reference>
<dbReference type="InterPro" id="IPR034004">
    <property type="entry name" value="Zn_ribbon_RPA12_C"/>
</dbReference>
<dbReference type="PROSITE" id="PS51133">
    <property type="entry name" value="ZF_TFIIS_2"/>
    <property type="match status" value="1"/>
</dbReference>
<keyword evidence="5 9" id="KW-0862">Zinc</keyword>
<feature type="binding site" evidence="9">
    <location>
        <position position="109"/>
    </location>
    <ligand>
        <name>Zn(2+)</name>
        <dbReference type="ChEBI" id="CHEBI:29105"/>
        <label>2</label>
    </ligand>
</feature>
<evidence type="ECO:0000259" key="12">
    <source>
        <dbReference type="PROSITE" id="PS51133"/>
    </source>
</evidence>
<feature type="binding site" evidence="9">
    <location>
        <position position="31"/>
    </location>
    <ligand>
        <name>Zn(2+)</name>
        <dbReference type="ChEBI" id="CHEBI:29105"/>
        <label>1</label>
    </ligand>
</feature>
<dbReference type="GO" id="GO:0055029">
    <property type="term" value="C:nuclear DNA-directed RNA polymerase complex"/>
    <property type="evidence" value="ECO:0007669"/>
    <property type="project" value="UniProtKB-ARBA"/>
</dbReference>
<comment type="function">
    <text evidence="8">DNA-dependent RNA polymerase catalyzes the transcription of DNA into RNA using the four ribonucleoside triphosphates as substrates.</text>
</comment>
<accession>A0A3N4M2M3</accession>
<feature type="binding site" evidence="9">
    <location>
        <position position="112"/>
    </location>
    <ligand>
        <name>Zn(2+)</name>
        <dbReference type="ChEBI" id="CHEBI:29105"/>
        <label>2</label>
    </ligand>
</feature>
<dbReference type="OrthoDB" id="10056816at2759"/>
<feature type="binding site" evidence="9">
    <location>
        <position position="28"/>
    </location>
    <ligand>
        <name>Zn(2+)</name>
        <dbReference type="ChEBI" id="CHEBI:29105"/>
        <label>1</label>
    </ligand>
</feature>
<name>A0A3N4M2M3_9PEZI</name>
<keyword evidence="14" id="KW-1185">Reference proteome</keyword>
<dbReference type="FunFam" id="2.20.25.10:FF:000024">
    <property type="entry name" value="DNA-directed RNA polymerase subunit"/>
    <property type="match status" value="1"/>
</dbReference>
<dbReference type="GO" id="GO:0005736">
    <property type="term" value="C:RNA polymerase I complex"/>
    <property type="evidence" value="ECO:0007669"/>
    <property type="project" value="TreeGrafter"/>
</dbReference>
<dbReference type="GO" id="GO:0003676">
    <property type="term" value="F:nucleic acid binding"/>
    <property type="evidence" value="ECO:0007669"/>
    <property type="project" value="InterPro"/>
</dbReference>
<evidence type="ECO:0000256" key="8">
    <source>
        <dbReference type="PIRNR" id="PIRNR005586"/>
    </source>
</evidence>
<keyword evidence="6 8" id="KW-0804">Transcription</keyword>
<evidence type="ECO:0000256" key="4">
    <source>
        <dbReference type="ARBA" id="ARBA00022771"/>
    </source>
</evidence>
<proteinExistence type="inferred from homology"/>
<dbReference type="Gene3D" id="2.20.25.10">
    <property type="match status" value="1"/>
</dbReference>
<evidence type="ECO:0000313" key="14">
    <source>
        <dbReference type="Proteomes" id="UP000267821"/>
    </source>
</evidence>
<organism evidence="13 14">
    <name type="scientific">Terfezia boudieri ATCC MYA-4762</name>
    <dbReference type="NCBI Taxonomy" id="1051890"/>
    <lineage>
        <taxon>Eukaryota</taxon>
        <taxon>Fungi</taxon>
        <taxon>Dikarya</taxon>
        <taxon>Ascomycota</taxon>
        <taxon>Pezizomycotina</taxon>
        <taxon>Pezizomycetes</taxon>
        <taxon>Pezizales</taxon>
        <taxon>Pezizaceae</taxon>
        <taxon>Terfezia</taxon>
    </lineage>
</organism>
<dbReference type="PROSITE" id="PS01030">
    <property type="entry name" value="RNA_POL_M_15KD"/>
    <property type="match status" value="1"/>
</dbReference>
<evidence type="ECO:0000256" key="1">
    <source>
        <dbReference type="ARBA" id="ARBA00004604"/>
    </source>
</evidence>
<dbReference type="GO" id="GO:0006363">
    <property type="term" value="P:termination of RNA polymerase I transcription"/>
    <property type="evidence" value="ECO:0007669"/>
    <property type="project" value="TreeGrafter"/>
</dbReference>
<evidence type="ECO:0000256" key="11">
    <source>
        <dbReference type="RuleBase" id="RU003474"/>
    </source>
</evidence>
<dbReference type="CDD" id="cd10507">
    <property type="entry name" value="Zn-ribbon_RPA12"/>
    <property type="match status" value="1"/>
</dbReference>
<gene>
    <name evidence="13" type="ORF">L211DRAFT_854755</name>
</gene>
<evidence type="ECO:0000256" key="3">
    <source>
        <dbReference type="ARBA" id="ARBA00022723"/>
    </source>
</evidence>
<dbReference type="PANTHER" id="PTHR11239:SF14">
    <property type="entry name" value="DNA-DIRECTED RNA POLYMERASE I SUBUNIT RPA12"/>
    <property type="match status" value="1"/>
</dbReference>
<dbReference type="AlphaFoldDB" id="A0A3N4M2M3"/>
<feature type="binding site" evidence="9">
    <location>
        <position position="81"/>
    </location>
    <ligand>
        <name>Zn(2+)</name>
        <dbReference type="ChEBI" id="CHEBI:29105"/>
        <label>2</label>
    </ligand>
</feature>
<dbReference type="FunCoup" id="A0A3N4M2M3">
    <property type="interactions" value="672"/>
</dbReference>
<dbReference type="STRING" id="1051890.A0A3N4M2M3"/>
<evidence type="ECO:0000256" key="2">
    <source>
        <dbReference type="ARBA" id="ARBA00022478"/>
    </source>
</evidence>
<dbReference type="PIRSF" id="PIRSF005586">
    <property type="entry name" value="RNApol_RpoM"/>
    <property type="match status" value="1"/>
</dbReference>
<evidence type="ECO:0000256" key="5">
    <source>
        <dbReference type="ARBA" id="ARBA00022833"/>
    </source>
</evidence>
<evidence type="ECO:0000256" key="9">
    <source>
        <dbReference type="PIRSR" id="PIRSR005586-1"/>
    </source>
</evidence>
<keyword evidence="4 10" id="KW-0863">Zinc-finger</keyword>
<evidence type="ECO:0000256" key="6">
    <source>
        <dbReference type="ARBA" id="ARBA00023163"/>
    </source>
</evidence>
<evidence type="ECO:0000256" key="7">
    <source>
        <dbReference type="ARBA" id="ARBA00023242"/>
    </source>
</evidence>
<dbReference type="InterPro" id="IPR019761">
    <property type="entry name" value="DNA-dir_RNA_pol-M_15_CS"/>
</dbReference>
<keyword evidence="2 8" id="KW-0240">DNA-directed RNA polymerase</keyword>
<dbReference type="SUPFAM" id="SSF57783">
    <property type="entry name" value="Zinc beta-ribbon"/>
    <property type="match status" value="1"/>
</dbReference>
<dbReference type="InterPro" id="IPR001529">
    <property type="entry name" value="Zn_ribbon_RPB9"/>
</dbReference>
<feature type="binding site" evidence="9">
    <location>
        <position position="84"/>
    </location>
    <ligand>
        <name>Zn(2+)</name>
        <dbReference type="ChEBI" id="CHEBI:29105"/>
        <label>2</label>
    </ligand>
</feature>
<dbReference type="InterPro" id="IPR012164">
    <property type="entry name" value="Rpa12/Rpb9/Rpc10/TFS"/>
</dbReference>
<dbReference type="InParanoid" id="A0A3N4M2M3"/>
<feature type="zinc finger region" description="C4-type" evidence="10">
    <location>
        <begin position="10"/>
        <end position="31"/>
    </location>
</feature>
<dbReference type="GO" id="GO:0003899">
    <property type="term" value="F:DNA-directed RNA polymerase activity"/>
    <property type="evidence" value="ECO:0007669"/>
    <property type="project" value="InterPro"/>
</dbReference>
<evidence type="ECO:0000313" key="13">
    <source>
        <dbReference type="EMBL" id="RPB29416.1"/>
    </source>
</evidence>
<dbReference type="Proteomes" id="UP000267821">
    <property type="component" value="Unassembled WGS sequence"/>
</dbReference>
<keyword evidence="3 9" id="KW-0479">Metal-binding</keyword>
<dbReference type="GO" id="GO:0008270">
    <property type="term" value="F:zinc ion binding"/>
    <property type="evidence" value="ECO:0007669"/>
    <property type="project" value="UniProtKB-KW"/>
</dbReference>
<comment type="similarity">
    <text evidence="8 11">Belongs to the archaeal rpoM/eukaryotic RPA12/RPB9/RPC11 RNA polymerase family.</text>
</comment>